<protein>
    <recommendedName>
        <fullName evidence="2">Mce/MlaD domain-containing protein</fullName>
    </recommendedName>
</protein>
<keyword evidence="1" id="KW-0812">Transmembrane</keyword>
<proteinExistence type="predicted"/>
<dbReference type="InterPro" id="IPR039342">
    <property type="entry name" value="TGD2-like"/>
</dbReference>
<accession>A0AAW1QLI6</accession>
<dbReference type="PANTHER" id="PTHR34675:SF1">
    <property type="entry name" value="PROTEIN TRIGALACTOSYLDIACYLGLYCEROL 2, CHLOROPLASTIC"/>
    <property type="match status" value="1"/>
</dbReference>
<gene>
    <name evidence="3" type="ORF">WJX81_000117</name>
</gene>
<dbReference type="AlphaFoldDB" id="A0AAW1QLI6"/>
<feature type="domain" description="Mce/MlaD" evidence="2">
    <location>
        <begin position="65"/>
        <end position="140"/>
    </location>
</feature>
<evidence type="ECO:0000313" key="4">
    <source>
        <dbReference type="Proteomes" id="UP001445335"/>
    </source>
</evidence>
<evidence type="ECO:0000256" key="1">
    <source>
        <dbReference type="SAM" id="Phobius"/>
    </source>
</evidence>
<keyword evidence="1" id="KW-0472">Membrane</keyword>
<feature type="transmembrane region" description="Helical" evidence="1">
    <location>
        <begin position="31"/>
        <end position="54"/>
    </location>
</feature>
<sequence length="320" mass="34160">MGPSTPEPKKENFVTRVLKPLRDFGFGRVSFWEGGVGLFVFAGVGFALVLVSWARGGQLGGRGKGYQCVLEFPLACGITVGTPVRIRGVPVGSVLAVHPSLERVEVLAEIKDAATAIPRNSLIEANQSGLIAEPLVDITPQLPIPQYQASPLDAECEAEGTVVCHQGHIKGQPGVAMDDLVYICTKIARQMDVQGLDRMFDAAEAATAAVEEARPLLARVVELVDEVTPLLAELRSGHVVANLEALTASAADAARDLHKLQHEVLTEENVRALRESVKTLTRTLEHVESISGDVGGLTGDGRVKANVRQLIEALSRITSD</sequence>
<keyword evidence="1" id="KW-1133">Transmembrane helix</keyword>
<dbReference type="GO" id="GO:0005319">
    <property type="term" value="F:lipid transporter activity"/>
    <property type="evidence" value="ECO:0007669"/>
    <property type="project" value="TreeGrafter"/>
</dbReference>
<dbReference type="Proteomes" id="UP001445335">
    <property type="component" value="Unassembled WGS sequence"/>
</dbReference>
<dbReference type="InterPro" id="IPR003399">
    <property type="entry name" value="Mce/MlaD"/>
</dbReference>
<dbReference type="PANTHER" id="PTHR34675">
    <property type="entry name" value="PROTEIN TRIGALACTOSYLDIACYLGLYCEROL 2, CHLOROPLASTIC"/>
    <property type="match status" value="1"/>
</dbReference>
<dbReference type="Pfam" id="PF02470">
    <property type="entry name" value="MlaD"/>
    <property type="match status" value="1"/>
</dbReference>
<comment type="caution">
    <text evidence="3">The sequence shown here is derived from an EMBL/GenBank/DDBJ whole genome shotgun (WGS) entry which is preliminary data.</text>
</comment>
<dbReference type="GO" id="GO:0005543">
    <property type="term" value="F:phospholipid binding"/>
    <property type="evidence" value="ECO:0007669"/>
    <property type="project" value="TreeGrafter"/>
</dbReference>
<name>A0AAW1QLI6_9CHLO</name>
<dbReference type="EMBL" id="JALJOU010000088">
    <property type="protein sequence ID" value="KAK9822354.1"/>
    <property type="molecule type" value="Genomic_DNA"/>
</dbReference>
<evidence type="ECO:0000313" key="3">
    <source>
        <dbReference type="EMBL" id="KAK9822354.1"/>
    </source>
</evidence>
<keyword evidence="4" id="KW-1185">Reference proteome</keyword>
<organism evidence="3 4">
    <name type="scientific">Elliptochloris bilobata</name>
    <dbReference type="NCBI Taxonomy" id="381761"/>
    <lineage>
        <taxon>Eukaryota</taxon>
        <taxon>Viridiplantae</taxon>
        <taxon>Chlorophyta</taxon>
        <taxon>core chlorophytes</taxon>
        <taxon>Trebouxiophyceae</taxon>
        <taxon>Trebouxiophyceae incertae sedis</taxon>
        <taxon>Elliptochloris clade</taxon>
        <taxon>Elliptochloris</taxon>
    </lineage>
</organism>
<reference evidence="3 4" key="1">
    <citation type="journal article" date="2024" name="Nat. Commun.">
        <title>Phylogenomics reveals the evolutionary origins of lichenization in chlorophyte algae.</title>
        <authorList>
            <person name="Puginier C."/>
            <person name="Libourel C."/>
            <person name="Otte J."/>
            <person name="Skaloud P."/>
            <person name="Haon M."/>
            <person name="Grisel S."/>
            <person name="Petersen M."/>
            <person name="Berrin J.G."/>
            <person name="Delaux P.M."/>
            <person name="Dal Grande F."/>
            <person name="Keller J."/>
        </authorList>
    </citation>
    <scope>NUCLEOTIDE SEQUENCE [LARGE SCALE GENOMIC DNA]</scope>
    <source>
        <strain evidence="3 4">SAG 245.80</strain>
    </source>
</reference>
<dbReference type="GO" id="GO:0009706">
    <property type="term" value="C:chloroplast inner membrane"/>
    <property type="evidence" value="ECO:0007669"/>
    <property type="project" value="TreeGrafter"/>
</dbReference>
<evidence type="ECO:0000259" key="2">
    <source>
        <dbReference type="Pfam" id="PF02470"/>
    </source>
</evidence>